<sequence>MKYKYYEAVRVNSGLAETRTIDKKKGLIIGYSTDDVTGSDVYAVTIIEEQETWMVSESELETLGIFLTEDEYQSSDYRKFCDS</sequence>
<dbReference type="RefSeq" id="WP_313933513.1">
    <property type="nucleotide sequence ID" value="NZ_CP165718.1"/>
</dbReference>
<gene>
    <name evidence="1" type="ORF">AB8S08_05700</name>
</gene>
<protein>
    <submittedName>
        <fullName evidence="1">Imm31 family immunity protein</fullName>
    </submittedName>
</protein>
<organism evidence="1">
    <name type="scientific">Pseudidiomarina sp. PP-1MA</name>
    <dbReference type="NCBI Taxonomy" id="3237706"/>
    <lineage>
        <taxon>Bacteria</taxon>
        <taxon>Pseudomonadati</taxon>
        <taxon>Pseudomonadota</taxon>
        <taxon>Gammaproteobacteria</taxon>
        <taxon>Alteromonadales</taxon>
        <taxon>Idiomarinaceae</taxon>
        <taxon>Pseudidiomarina</taxon>
    </lineage>
</organism>
<reference evidence="1" key="1">
    <citation type="submission" date="2024-07" db="EMBL/GenBank/DDBJ databases">
        <title>Whole genome sequence of bacterial strains from algal surface.</title>
        <authorList>
            <person name="Kumar P."/>
        </authorList>
    </citation>
    <scope>NUCLEOTIDE SEQUENCE</scope>
    <source>
        <strain evidence="1">PP-1MA</strain>
    </source>
</reference>
<accession>A0AB39XCH2</accession>
<evidence type="ECO:0000313" key="1">
    <source>
        <dbReference type="EMBL" id="XDV10670.1"/>
    </source>
</evidence>
<proteinExistence type="predicted"/>
<dbReference type="EMBL" id="CP165718">
    <property type="protein sequence ID" value="XDV10670.1"/>
    <property type="molecule type" value="Genomic_DNA"/>
</dbReference>
<name>A0AB39XCH2_9GAMM</name>
<dbReference type="AlphaFoldDB" id="A0AB39XCH2"/>